<protein>
    <recommendedName>
        <fullName evidence="10">FAD-binding PCMH-type domain-containing protein</fullName>
    </recommendedName>
</protein>
<evidence type="ECO:0000256" key="5">
    <source>
        <dbReference type="ARBA" id="ARBA00023002"/>
    </source>
</evidence>
<evidence type="ECO:0000256" key="1">
    <source>
        <dbReference type="ARBA" id="ARBA00001974"/>
    </source>
</evidence>
<dbReference type="InterPro" id="IPR012951">
    <property type="entry name" value="BBE"/>
</dbReference>
<dbReference type="PANTHER" id="PTHR42973:SF39">
    <property type="entry name" value="FAD-BINDING PCMH-TYPE DOMAIN-CONTAINING PROTEIN"/>
    <property type="match status" value="1"/>
</dbReference>
<dbReference type="Gene3D" id="3.30.43.10">
    <property type="entry name" value="Uridine Diphospho-n-acetylenolpyruvylglucosamine Reductase, domain 2"/>
    <property type="match status" value="1"/>
</dbReference>
<dbReference type="InterPro" id="IPR036318">
    <property type="entry name" value="FAD-bd_PCMH-like_sf"/>
</dbReference>
<dbReference type="InterPro" id="IPR006094">
    <property type="entry name" value="Oxid_FAD_bind_N"/>
</dbReference>
<keyword evidence="4" id="KW-0274">FAD</keyword>
<dbReference type="GO" id="GO:0050660">
    <property type="term" value="F:flavin adenine dinucleotide binding"/>
    <property type="evidence" value="ECO:0007669"/>
    <property type="project" value="InterPro"/>
</dbReference>
<keyword evidence="9" id="KW-1185">Reference proteome</keyword>
<proteinExistence type="inferred from homology"/>
<dbReference type="EMBL" id="JASBNA010000004">
    <property type="protein sequence ID" value="KAK7692869.1"/>
    <property type="molecule type" value="Genomic_DNA"/>
</dbReference>
<dbReference type="Proteomes" id="UP001385951">
    <property type="component" value="Unassembled WGS sequence"/>
</dbReference>
<comment type="similarity">
    <text evidence="2">Belongs to the oxygen-dependent FAD-linked oxidoreductase family.</text>
</comment>
<dbReference type="SUPFAM" id="SSF56176">
    <property type="entry name" value="FAD-binding/transporter-associated domain-like"/>
    <property type="match status" value="1"/>
</dbReference>
<evidence type="ECO:0000313" key="9">
    <source>
        <dbReference type="Proteomes" id="UP001385951"/>
    </source>
</evidence>
<dbReference type="Pfam" id="PF08031">
    <property type="entry name" value="BBE"/>
    <property type="match status" value="1"/>
</dbReference>
<keyword evidence="3" id="KW-0285">Flavoprotein</keyword>
<dbReference type="Gene3D" id="3.40.462.20">
    <property type="match status" value="1"/>
</dbReference>
<gene>
    <name evidence="8" type="ORF">QCA50_004504</name>
</gene>
<reference evidence="8 9" key="1">
    <citation type="submission" date="2022-09" db="EMBL/GenBank/DDBJ databases">
        <authorList>
            <person name="Palmer J.M."/>
        </authorList>
    </citation>
    <scope>NUCLEOTIDE SEQUENCE [LARGE SCALE GENOMIC DNA]</scope>
    <source>
        <strain evidence="8 9">DSM 7382</strain>
    </source>
</reference>
<dbReference type="InterPro" id="IPR050416">
    <property type="entry name" value="FAD-linked_Oxidoreductase"/>
</dbReference>
<comment type="caution">
    <text evidence="8">The sequence shown here is derived from an EMBL/GenBank/DDBJ whole genome shotgun (WGS) entry which is preliminary data.</text>
</comment>
<dbReference type="Gene3D" id="3.30.465.10">
    <property type="match status" value="2"/>
</dbReference>
<dbReference type="InterPro" id="IPR016167">
    <property type="entry name" value="FAD-bd_PCMH_sub1"/>
</dbReference>
<evidence type="ECO:0000256" key="3">
    <source>
        <dbReference type="ARBA" id="ARBA00022630"/>
    </source>
</evidence>
<dbReference type="GO" id="GO:0016491">
    <property type="term" value="F:oxidoreductase activity"/>
    <property type="evidence" value="ECO:0007669"/>
    <property type="project" value="UniProtKB-KW"/>
</dbReference>
<dbReference type="Pfam" id="PF01565">
    <property type="entry name" value="FAD_binding_4"/>
    <property type="match status" value="1"/>
</dbReference>
<feature type="domain" description="FAD linked oxidase N-terminal" evidence="6">
    <location>
        <begin position="55"/>
        <end position="118"/>
    </location>
</feature>
<evidence type="ECO:0000256" key="4">
    <source>
        <dbReference type="ARBA" id="ARBA00022827"/>
    </source>
</evidence>
<name>A0AAW0GP81_9APHY</name>
<keyword evidence="5" id="KW-0560">Oxidoreductase</keyword>
<evidence type="ECO:0000259" key="7">
    <source>
        <dbReference type="Pfam" id="PF08031"/>
    </source>
</evidence>
<sequence>MSNFASFQQSFKGDLVTPTDQGYNDAIERWAHNAARRAKIVAFVKDASDVSLAVNASGASSVEDGLVIDLSKYVDGVTVDAEKRLAHVGGGALWRTVDHTCIQYGLATVGGTVNHATVVVGDGSILTANASENSDLFYGIRGGGCNFGVVTEFVLQLHPQRRTVFGGLLYFTEDKLEQIATALDIWWPNAGESGALMCIPALIENTPWVLLQLFYNGSETEGKDHFKAFYDIGPFKADAADIPYEEMNSMNNVFAPLNLNYYMKGALLSEKPSQDLTREMFDRIIKFSQEDLNVGLVLEYLPHGKINSVPDDTTPYRRNLHGHAVFLIQWKEHSPEKQSLARDVSHNLAGLLSDGQCYGNYGSIDETSEKKTLDATQKLFGKHYPKLQDIKKKYDPDMLFRLWFPIRPSA</sequence>
<evidence type="ECO:0000256" key="2">
    <source>
        <dbReference type="ARBA" id="ARBA00005466"/>
    </source>
</evidence>
<dbReference type="PANTHER" id="PTHR42973">
    <property type="entry name" value="BINDING OXIDOREDUCTASE, PUTATIVE (AFU_ORTHOLOGUE AFUA_1G17690)-RELATED"/>
    <property type="match status" value="1"/>
</dbReference>
<dbReference type="AlphaFoldDB" id="A0AAW0GP81"/>
<evidence type="ECO:0000313" key="8">
    <source>
        <dbReference type="EMBL" id="KAK7692869.1"/>
    </source>
</evidence>
<feature type="domain" description="Berberine/berberine-like" evidence="7">
    <location>
        <begin position="357"/>
        <end position="402"/>
    </location>
</feature>
<accession>A0AAW0GP81</accession>
<evidence type="ECO:0008006" key="10">
    <source>
        <dbReference type="Google" id="ProtNLM"/>
    </source>
</evidence>
<evidence type="ECO:0000259" key="6">
    <source>
        <dbReference type="Pfam" id="PF01565"/>
    </source>
</evidence>
<organism evidence="8 9">
    <name type="scientific">Cerrena zonata</name>
    <dbReference type="NCBI Taxonomy" id="2478898"/>
    <lineage>
        <taxon>Eukaryota</taxon>
        <taxon>Fungi</taxon>
        <taxon>Dikarya</taxon>
        <taxon>Basidiomycota</taxon>
        <taxon>Agaricomycotina</taxon>
        <taxon>Agaricomycetes</taxon>
        <taxon>Polyporales</taxon>
        <taxon>Cerrenaceae</taxon>
        <taxon>Cerrena</taxon>
    </lineage>
</organism>
<dbReference type="InterPro" id="IPR016169">
    <property type="entry name" value="FAD-bd_PCMH_sub2"/>
</dbReference>
<comment type="cofactor">
    <cofactor evidence="1">
        <name>FAD</name>
        <dbReference type="ChEBI" id="CHEBI:57692"/>
    </cofactor>
</comment>